<dbReference type="InterPro" id="IPR018062">
    <property type="entry name" value="HTH_AraC-typ_CS"/>
</dbReference>
<accession>A0A3P3XEY5</accession>
<dbReference type="EMBL" id="FWDM01000001">
    <property type="protein sequence ID" value="SLM09765.1"/>
    <property type="molecule type" value="Genomic_DNA"/>
</dbReference>
<dbReference type="InterPro" id="IPR011006">
    <property type="entry name" value="CheY-like_superfamily"/>
</dbReference>
<dbReference type="Gene3D" id="1.10.10.60">
    <property type="entry name" value="Homeodomain-like"/>
    <property type="match status" value="2"/>
</dbReference>
<dbReference type="CDD" id="cd17536">
    <property type="entry name" value="REC_YesN-like"/>
    <property type="match status" value="1"/>
</dbReference>
<dbReference type="PANTHER" id="PTHR43280:SF2">
    <property type="entry name" value="HTH-TYPE TRANSCRIPTIONAL REGULATOR EXSA"/>
    <property type="match status" value="1"/>
</dbReference>
<protein>
    <submittedName>
        <fullName evidence="7">Two component transcriptional regulator, AraC family</fullName>
    </submittedName>
</protein>
<dbReference type="PANTHER" id="PTHR43280">
    <property type="entry name" value="ARAC-FAMILY TRANSCRIPTIONAL REGULATOR"/>
    <property type="match status" value="1"/>
</dbReference>
<dbReference type="InterPro" id="IPR001789">
    <property type="entry name" value="Sig_transdc_resp-reg_receiver"/>
</dbReference>
<dbReference type="PROSITE" id="PS50110">
    <property type="entry name" value="RESPONSE_REGULATORY"/>
    <property type="match status" value="1"/>
</dbReference>
<evidence type="ECO:0000259" key="5">
    <source>
        <dbReference type="PROSITE" id="PS01124"/>
    </source>
</evidence>
<dbReference type="SMART" id="SM00342">
    <property type="entry name" value="HTH_ARAC"/>
    <property type="match status" value="1"/>
</dbReference>
<dbReference type="InterPro" id="IPR009057">
    <property type="entry name" value="Homeodomain-like_sf"/>
</dbReference>
<dbReference type="PROSITE" id="PS00041">
    <property type="entry name" value="HTH_ARAC_FAMILY_1"/>
    <property type="match status" value="1"/>
</dbReference>
<dbReference type="InterPro" id="IPR020449">
    <property type="entry name" value="Tscrpt_reg_AraC-type_HTH"/>
</dbReference>
<name>A0A3P3XEY5_9SPIR</name>
<dbReference type="SUPFAM" id="SSF52172">
    <property type="entry name" value="CheY-like"/>
    <property type="match status" value="1"/>
</dbReference>
<dbReference type="Gene3D" id="3.40.50.2300">
    <property type="match status" value="1"/>
</dbReference>
<dbReference type="AlphaFoldDB" id="A0A3P3XEY5"/>
<keyword evidence="2" id="KW-0238">DNA-binding</keyword>
<feature type="domain" description="Response regulatory" evidence="6">
    <location>
        <begin position="3"/>
        <end position="121"/>
    </location>
</feature>
<dbReference type="SMART" id="SM00448">
    <property type="entry name" value="REC"/>
    <property type="match status" value="1"/>
</dbReference>
<keyword evidence="4" id="KW-0597">Phosphoprotein</keyword>
<dbReference type="SUPFAM" id="SSF46689">
    <property type="entry name" value="Homeodomain-like"/>
    <property type="match status" value="2"/>
</dbReference>
<evidence type="ECO:0000256" key="2">
    <source>
        <dbReference type="ARBA" id="ARBA00023125"/>
    </source>
</evidence>
<evidence type="ECO:0000256" key="3">
    <source>
        <dbReference type="ARBA" id="ARBA00023163"/>
    </source>
</evidence>
<dbReference type="Pfam" id="PF12833">
    <property type="entry name" value="HTH_18"/>
    <property type="match status" value="1"/>
</dbReference>
<dbReference type="InterPro" id="IPR018060">
    <property type="entry name" value="HTH_AraC"/>
</dbReference>
<dbReference type="Pfam" id="PF00072">
    <property type="entry name" value="Response_reg"/>
    <property type="match status" value="1"/>
</dbReference>
<dbReference type="GO" id="GO:0043565">
    <property type="term" value="F:sequence-specific DNA binding"/>
    <property type="evidence" value="ECO:0007669"/>
    <property type="project" value="InterPro"/>
</dbReference>
<proteinExistence type="predicted"/>
<dbReference type="GO" id="GO:0000160">
    <property type="term" value="P:phosphorelay signal transduction system"/>
    <property type="evidence" value="ECO:0007669"/>
    <property type="project" value="InterPro"/>
</dbReference>
<reference evidence="7" key="1">
    <citation type="submission" date="2017-02" db="EMBL/GenBank/DDBJ databases">
        <authorList>
            <person name="Regsiter A."/>
            <person name="William W."/>
        </authorList>
    </citation>
    <scope>NUCLEOTIDE SEQUENCE</scope>
    <source>
        <strain evidence="7">Bib</strain>
    </source>
</reference>
<gene>
    <name evidence="7" type="ORF">SPIROBIBN47_10060</name>
</gene>
<dbReference type="PROSITE" id="PS01124">
    <property type="entry name" value="HTH_ARAC_FAMILY_2"/>
    <property type="match status" value="1"/>
</dbReference>
<evidence type="ECO:0000259" key="6">
    <source>
        <dbReference type="PROSITE" id="PS50110"/>
    </source>
</evidence>
<feature type="domain" description="HTH araC/xylS-type" evidence="5">
    <location>
        <begin position="444"/>
        <end position="542"/>
    </location>
</feature>
<dbReference type="GO" id="GO:0003700">
    <property type="term" value="F:DNA-binding transcription factor activity"/>
    <property type="evidence" value="ECO:0007669"/>
    <property type="project" value="InterPro"/>
</dbReference>
<organism evidence="7">
    <name type="scientific">uncultured spirochete</name>
    <dbReference type="NCBI Taxonomy" id="156406"/>
    <lineage>
        <taxon>Bacteria</taxon>
        <taxon>Pseudomonadati</taxon>
        <taxon>Spirochaetota</taxon>
        <taxon>Spirochaetia</taxon>
        <taxon>Spirochaetales</taxon>
        <taxon>environmental samples</taxon>
    </lineage>
</organism>
<evidence type="ECO:0000256" key="1">
    <source>
        <dbReference type="ARBA" id="ARBA00023015"/>
    </source>
</evidence>
<feature type="modified residue" description="4-aspartylphosphate" evidence="4">
    <location>
        <position position="56"/>
    </location>
</feature>
<keyword evidence="1" id="KW-0805">Transcription regulation</keyword>
<evidence type="ECO:0000313" key="7">
    <source>
        <dbReference type="EMBL" id="SLM09765.1"/>
    </source>
</evidence>
<keyword evidence="3" id="KW-0804">Transcription</keyword>
<sequence>MKRVLVVDDEMPIVNGLLLLFKRYFQTEYTVVGVAQSGREAIEKAKELAPDIILMDVQMPGITGLDAIRELSRQKSATAFILVTAYERFDIAREALSMGVCDYLLKPVSRERLEIALRVASDYLDRSRLFDKRELEFRDRQQRLVPLIRTAFFCSVRWQQELKKNLGLVKEMLKINEDAGVLGIASFSPMDGNAGALYERFCSLIQYKTVALVGPLEDNRYCAWFLPMKKAALESESIAASEISAFLGILRGAFSSELATGEIVLAHGQPEILENLERSWSAAVQVFAGSTLIPKKGSDIAGISAAVGSAIVQPQVNLEIQLSEWEKNHASCALDAQFSEEIMEGQYAMAGQSLEKMLMQIDCSHTAARDSLFRIIAALSFAALKLAGGGILSEQVYREFMDFSDIEQLWNQAACHLFAAKVRERFASLQKYAVAAGSHSPFVVRAIQYIENHYQEPITLESAAEAIGISAGHLTRLMSDELKKGFARTLIDYRLQKAKEMLKKPNVSVRDVSRLCGYSDANYFARLFRRMTGVSPSKYSARKSGGEESDA</sequence>
<evidence type="ECO:0000256" key="4">
    <source>
        <dbReference type="PROSITE-ProRule" id="PRU00169"/>
    </source>
</evidence>
<dbReference type="PRINTS" id="PR00032">
    <property type="entry name" value="HTHARAC"/>
</dbReference>